<sequence length="247" mass="26915">MPRFAKLPRRPFRLDYLLIALFLIGGAVLYGVDWLAKHPEHDPRAPLTITQKEGWATGQKLAALRDGGEACRAVLSRSGIAFESLEPVGEEQCRRPDRLIPDAGEVPGLSFTPAHADATCAVHAGLAWWLDHRVQPAARELLGSQVVRIVQLGTANCRRVNGSESGRWSEHATGNAIDIAAFELADGRRISVLNDWSSDGPDGAFLKAVRDGACDVFGTTLSPDYNTLHADHFHLDQAQRGFGGFCR</sequence>
<dbReference type="EMBL" id="BMIO01000012">
    <property type="protein sequence ID" value="GGD52800.1"/>
    <property type="molecule type" value="Genomic_DNA"/>
</dbReference>
<comment type="caution">
    <text evidence="3">The sequence shown here is derived from an EMBL/GenBank/DDBJ whole genome shotgun (WGS) entry which is preliminary data.</text>
</comment>
<gene>
    <name evidence="3" type="ORF">GCM10010989_28720</name>
</gene>
<evidence type="ECO:0000259" key="2">
    <source>
        <dbReference type="Pfam" id="PF06904"/>
    </source>
</evidence>
<dbReference type="Proteomes" id="UP000598997">
    <property type="component" value="Unassembled WGS sequence"/>
</dbReference>
<dbReference type="InterPro" id="IPR009683">
    <property type="entry name" value="Extensin-like_C"/>
</dbReference>
<evidence type="ECO:0000256" key="1">
    <source>
        <dbReference type="SAM" id="Phobius"/>
    </source>
</evidence>
<dbReference type="Pfam" id="PF06904">
    <property type="entry name" value="Extensin-like_C"/>
    <property type="match status" value="1"/>
</dbReference>
<reference evidence="3 4" key="1">
    <citation type="journal article" date="2014" name="Int. J. Syst. Evol. Microbiol.">
        <title>Complete genome sequence of Corynebacterium casei LMG S-19264T (=DSM 44701T), isolated from a smear-ripened cheese.</title>
        <authorList>
            <consortium name="US DOE Joint Genome Institute (JGI-PGF)"/>
            <person name="Walter F."/>
            <person name="Albersmeier A."/>
            <person name="Kalinowski J."/>
            <person name="Ruckert C."/>
        </authorList>
    </citation>
    <scope>NUCLEOTIDE SEQUENCE [LARGE SCALE GENOMIC DNA]</scope>
    <source>
        <strain evidence="3 4">CGMCC 1.15358</strain>
    </source>
</reference>
<dbReference type="OrthoDB" id="9809788at2"/>
<feature type="domain" description="Extensin-like C-terminal" evidence="2">
    <location>
        <begin position="70"/>
        <end position="247"/>
    </location>
</feature>
<keyword evidence="1" id="KW-0472">Membrane</keyword>
<dbReference type="AlphaFoldDB" id="A0A917DMV7"/>
<dbReference type="RefSeq" id="WP_066762774.1">
    <property type="nucleotide sequence ID" value="NZ_BMIO01000012.1"/>
</dbReference>
<keyword evidence="1" id="KW-0812">Transmembrane</keyword>
<protein>
    <submittedName>
        <fullName evidence="3">Extensin</fullName>
    </submittedName>
</protein>
<organism evidence="3 4">
    <name type="scientific">Croceicoccus pelagius</name>
    <dbReference type="NCBI Taxonomy" id="1703341"/>
    <lineage>
        <taxon>Bacteria</taxon>
        <taxon>Pseudomonadati</taxon>
        <taxon>Pseudomonadota</taxon>
        <taxon>Alphaproteobacteria</taxon>
        <taxon>Sphingomonadales</taxon>
        <taxon>Erythrobacteraceae</taxon>
        <taxon>Croceicoccus</taxon>
    </lineage>
</organism>
<accession>A0A917DMV7</accession>
<name>A0A917DMV7_9SPHN</name>
<keyword evidence="1" id="KW-1133">Transmembrane helix</keyword>
<evidence type="ECO:0000313" key="4">
    <source>
        <dbReference type="Proteomes" id="UP000598997"/>
    </source>
</evidence>
<keyword evidence="4" id="KW-1185">Reference proteome</keyword>
<feature type="transmembrane region" description="Helical" evidence="1">
    <location>
        <begin position="12"/>
        <end position="32"/>
    </location>
</feature>
<proteinExistence type="predicted"/>
<evidence type="ECO:0000313" key="3">
    <source>
        <dbReference type="EMBL" id="GGD52800.1"/>
    </source>
</evidence>